<evidence type="ECO:0000313" key="5">
    <source>
        <dbReference type="EMBL" id="NQX46360.1"/>
    </source>
</evidence>
<protein>
    <submittedName>
        <fullName evidence="5">Polysaccharide deacetylase family protein</fullName>
    </submittedName>
</protein>
<evidence type="ECO:0000256" key="3">
    <source>
        <dbReference type="SAM" id="Phobius"/>
    </source>
</evidence>
<keyword evidence="3" id="KW-0472">Membrane</keyword>
<comment type="subcellular location">
    <subcellularLocation>
        <location evidence="1">Secreted</location>
    </subcellularLocation>
</comment>
<accession>A0ABX2DPL5</accession>
<evidence type="ECO:0000259" key="4">
    <source>
        <dbReference type="PROSITE" id="PS51677"/>
    </source>
</evidence>
<name>A0ABX2DPL5_9BACL</name>
<proteinExistence type="predicted"/>
<dbReference type="PANTHER" id="PTHR34216:SF3">
    <property type="entry name" value="POLY-BETA-1,6-N-ACETYL-D-GLUCOSAMINE N-DEACETYLASE"/>
    <property type="match status" value="1"/>
</dbReference>
<evidence type="ECO:0000256" key="1">
    <source>
        <dbReference type="ARBA" id="ARBA00004613"/>
    </source>
</evidence>
<keyword evidence="3" id="KW-1133">Transmembrane helix</keyword>
<dbReference type="InterPro" id="IPR011330">
    <property type="entry name" value="Glyco_hydro/deAcase_b/a-brl"/>
</dbReference>
<dbReference type="PROSITE" id="PS51677">
    <property type="entry name" value="NODB"/>
    <property type="match status" value="1"/>
</dbReference>
<dbReference type="InterPro" id="IPR002509">
    <property type="entry name" value="NODB_dom"/>
</dbReference>
<comment type="caution">
    <text evidence="5">The sequence shown here is derived from an EMBL/GenBank/DDBJ whole genome shotgun (WGS) entry which is preliminary data.</text>
</comment>
<feature type="domain" description="NodB homology" evidence="4">
    <location>
        <begin position="149"/>
        <end position="401"/>
    </location>
</feature>
<evidence type="ECO:0000256" key="2">
    <source>
        <dbReference type="ARBA" id="ARBA00022729"/>
    </source>
</evidence>
<sequence>MKLNLRQLQKRYIVLLLLLVVFLPVPFRMKGMTKLEITGLDGTRITTDAYTLTADHELMLDKEIAERALGARIGWEKQAPLPTGVYYKDQVAVLMYHHLAVAPLTLNPGVLTVGQFDEQLRLLKQEGFHIITMQQYRQFMLENAPVPDNAVLLTFDDGYESFYKLAFPILQKHGCTAVNFIIVSDVDHPDKHQVPKLTWEQMREMKRAGMDFYNHTYNLHYYGIVDAEGGTRPAASALLYIDDENRNELNEEYYRRVTGDLAHAERRLKEELGNTDSAIAFPYGSYNDKLLEASDSLGIRLKFNIGQGLSSRTTMNAPRINEGDRTLAPALSIERLKHPAPPMVLSVNSVPVHLTGAPPKLRKGRLMVPIDALSKALGVEMQYDRSSGSLKLSPGSLNKAG</sequence>
<keyword evidence="6" id="KW-1185">Reference proteome</keyword>
<dbReference type="SUPFAM" id="SSF88713">
    <property type="entry name" value="Glycoside hydrolase/deacetylase"/>
    <property type="match status" value="1"/>
</dbReference>
<feature type="transmembrane region" description="Helical" evidence="3">
    <location>
        <begin position="12"/>
        <end position="29"/>
    </location>
</feature>
<evidence type="ECO:0000313" key="6">
    <source>
        <dbReference type="Proteomes" id="UP000711047"/>
    </source>
</evidence>
<keyword evidence="3" id="KW-0812">Transmembrane</keyword>
<dbReference type="Gene3D" id="3.20.20.370">
    <property type="entry name" value="Glycoside hydrolase/deacetylase"/>
    <property type="match status" value="1"/>
</dbReference>
<dbReference type="PANTHER" id="PTHR34216">
    <property type="match status" value="1"/>
</dbReference>
<gene>
    <name evidence="5" type="ORF">HQN87_13545</name>
</gene>
<dbReference type="EMBL" id="JABMKX010000007">
    <property type="protein sequence ID" value="NQX46360.1"/>
    <property type="molecule type" value="Genomic_DNA"/>
</dbReference>
<dbReference type="Proteomes" id="UP000711047">
    <property type="component" value="Unassembled WGS sequence"/>
</dbReference>
<dbReference type="InterPro" id="IPR051398">
    <property type="entry name" value="Polysacch_Deacetylase"/>
</dbReference>
<dbReference type="Pfam" id="PF01522">
    <property type="entry name" value="Polysacc_deac_1"/>
    <property type="match status" value="1"/>
</dbReference>
<dbReference type="RefSeq" id="WP_173133828.1">
    <property type="nucleotide sequence ID" value="NZ_JABMKX010000007.1"/>
</dbReference>
<reference evidence="5 6" key="1">
    <citation type="submission" date="2020-05" db="EMBL/GenBank/DDBJ databases">
        <title>Paenibacillus glebae, sp. nov., Paenibacillus humi sp. nov., Paenibacillus pedi sp. nov., Paenibacillus terrestris sp. nov. and Paenibacillus terricola sp. nov., isolated from a forest top soil sample.</title>
        <authorList>
            <person name="Qi S."/>
            <person name="Carlier A."/>
            <person name="Cnockaert M."/>
            <person name="Vandamme P."/>
        </authorList>
    </citation>
    <scope>NUCLEOTIDE SEQUENCE [LARGE SCALE GENOMIC DNA]</scope>
    <source>
        <strain evidence="5 6">LMG 29502</strain>
    </source>
</reference>
<keyword evidence="2" id="KW-0732">Signal</keyword>
<organism evidence="5 6">
    <name type="scientific">Paenibacillus tritici</name>
    <dbReference type="NCBI Taxonomy" id="1873425"/>
    <lineage>
        <taxon>Bacteria</taxon>
        <taxon>Bacillati</taxon>
        <taxon>Bacillota</taxon>
        <taxon>Bacilli</taxon>
        <taxon>Bacillales</taxon>
        <taxon>Paenibacillaceae</taxon>
        <taxon>Paenibacillus</taxon>
    </lineage>
</organism>